<dbReference type="Proteomes" id="UP001367676">
    <property type="component" value="Unassembled WGS sequence"/>
</dbReference>
<accession>A0AAN9TXW0</accession>
<feature type="compositionally biased region" description="Low complexity" evidence="1">
    <location>
        <begin position="11"/>
        <end position="33"/>
    </location>
</feature>
<evidence type="ECO:0000256" key="1">
    <source>
        <dbReference type="SAM" id="MobiDB-lite"/>
    </source>
</evidence>
<evidence type="ECO:0000313" key="2">
    <source>
        <dbReference type="EMBL" id="KAK7592859.1"/>
    </source>
</evidence>
<proteinExistence type="predicted"/>
<feature type="region of interest" description="Disordered" evidence="1">
    <location>
        <begin position="1"/>
        <end position="50"/>
    </location>
</feature>
<feature type="compositionally biased region" description="Basic residues" evidence="1">
    <location>
        <begin position="1"/>
        <end position="10"/>
    </location>
</feature>
<keyword evidence="3" id="KW-1185">Reference proteome</keyword>
<dbReference type="AlphaFoldDB" id="A0AAN9TXW0"/>
<organism evidence="2 3">
    <name type="scientific">Parthenolecanium corni</name>
    <dbReference type="NCBI Taxonomy" id="536013"/>
    <lineage>
        <taxon>Eukaryota</taxon>
        <taxon>Metazoa</taxon>
        <taxon>Ecdysozoa</taxon>
        <taxon>Arthropoda</taxon>
        <taxon>Hexapoda</taxon>
        <taxon>Insecta</taxon>
        <taxon>Pterygota</taxon>
        <taxon>Neoptera</taxon>
        <taxon>Paraneoptera</taxon>
        <taxon>Hemiptera</taxon>
        <taxon>Sternorrhyncha</taxon>
        <taxon>Coccoidea</taxon>
        <taxon>Coccidae</taxon>
        <taxon>Parthenolecanium</taxon>
    </lineage>
</organism>
<reference evidence="2 3" key="1">
    <citation type="submission" date="2024-03" db="EMBL/GenBank/DDBJ databases">
        <title>Adaptation during the transition from Ophiocordyceps entomopathogen to insect associate is accompanied by gene loss and intensified selection.</title>
        <authorList>
            <person name="Ward C.M."/>
            <person name="Onetto C.A."/>
            <person name="Borneman A.R."/>
        </authorList>
    </citation>
    <scope>NUCLEOTIDE SEQUENCE [LARGE SCALE GENOMIC DNA]</scope>
    <source>
        <strain evidence="2">AWRI1</strain>
        <tissue evidence="2">Single Adult Female</tissue>
    </source>
</reference>
<gene>
    <name evidence="2" type="ORF">V9T40_007611</name>
</gene>
<comment type="caution">
    <text evidence="2">The sequence shown here is derived from an EMBL/GenBank/DDBJ whole genome shotgun (WGS) entry which is preliminary data.</text>
</comment>
<dbReference type="EMBL" id="JBBCAQ010000020">
    <property type="protein sequence ID" value="KAK7592859.1"/>
    <property type="molecule type" value="Genomic_DNA"/>
</dbReference>
<name>A0AAN9TXW0_9HEMI</name>
<evidence type="ECO:0000313" key="3">
    <source>
        <dbReference type="Proteomes" id="UP001367676"/>
    </source>
</evidence>
<sequence>MPKRTRHRPTHLPTTLESRVSSLESSSQQTTWSTDDRLTNRNTATGNRHRIGQKVIRAALNVSQNRRIAEILSPGLGPAKRKRSTKIMFNAMLAGPGGRRKTEEKS</sequence>
<protein>
    <submittedName>
        <fullName evidence="2">Uncharacterized protein</fullName>
    </submittedName>
</protein>